<sequence>MKPLKQLKQLSAVAGLNLRLQLRDPAPTLVLTVIPLVLIPFMMPAFKAMLLTDGYRGVSGAEQAVPSIAVLFSFLAVQNIIDSFFNERSWGTWQRLEVSPLSRPTVLTGKALVAYIIQSAQILVVLSLGAVIFGFDPKGSLLALVATLLSFSAVLAALGVAIALWTHSRDTALSLSNIVGMLAAGIGGAFCTVSSFPDWAQDAARVSPAYWAIDAIHKVSLDGQGFADIWPSLAVLWGFFAAIAALALVQFRYRQE</sequence>
<evidence type="ECO:0000256" key="6">
    <source>
        <dbReference type="SAM" id="Phobius"/>
    </source>
</evidence>
<feature type="transmembrane region" description="Helical" evidence="6">
    <location>
        <begin position="229"/>
        <end position="249"/>
    </location>
</feature>
<keyword evidence="5" id="KW-0046">Antibiotic resistance</keyword>
<dbReference type="Proteomes" id="UP000830236">
    <property type="component" value="Chromosome"/>
</dbReference>
<feature type="transmembrane region" description="Helical" evidence="6">
    <location>
        <begin position="29"/>
        <end position="52"/>
    </location>
</feature>
<dbReference type="InterPro" id="IPR051784">
    <property type="entry name" value="Nod_factor_ABC_transporter"/>
</dbReference>
<protein>
    <submittedName>
        <fullName evidence="8">ABC transporter permease</fullName>
    </submittedName>
</protein>
<evidence type="ECO:0000256" key="4">
    <source>
        <dbReference type="ARBA" id="ARBA00023136"/>
    </source>
</evidence>
<reference evidence="8" key="1">
    <citation type="submission" date="2022-05" db="EMBL/GenBank/DDBJ databases">
        <title>Using nanopore sequencing to obtain complete genomes from saliva samples.</title>
        <authorList>
            <person name="Baker J.L."/>
        </authorList>
    </citation>
    <scope>NUCLEOTIDE SEQUENCE</scope>
    <source>
        <strain evidence="8">JCVI-JB-Ag32</strain>
    </source>
</reference>
<comment type="subcellular location">
    <subcellularLocation>
        <location evidence="1">Membrane</location>
        <topology evidence="1">Multi-pass membrane protein</topology>
    </subcellularLocation>
</comment>
<dbReference type="InterPro" id="IPR013525">
    <property type="entry name" value="ABC2_TM"/>
</dbReference>
<dbReference type="PROSITE" id="PS51012">
    <property type="entry name" value="ABC_TM2"/>
    <property type="match status" value="1"/>
</dbReference>
<organism evidence="8 9">
    <name type="scientific">Actinomyces graevenitzii</name>
    <dbReference type="NCBI Taxonomy" id="55565"/>
    <lineage>
        <taxon>Bacteria</taxon>
        <taxon>Bacillati</taxon>
        <taxon>Actinomycetota</taxon>
        <taxon>Actinomycetes</taxon>
        <taxon>Actinomycetales</taxon>
        <taxon>Actinomycetaceae</taxon>
        <taxon>Actinomyces</taxon>
    </lineage>
</organism>
<dbReference type="PANTHER" id="PTHR43229">
    <property type="entry name" value="NODULATION PROTEIN J"/>
    <property type="match status" value="1"/>
</dbReference>
<evidence type="ECO:0000256" key="2">
    <source>
        <dbReference type="ARBA" id="ARBA00022692"/>
    </source>
</evidence>
<feature type="transmembrane region" description="Helical" evidence="6">
    <location>
        <begin position="112"/>
        <end position="135"/>
    </location>
</feature>
<feature type="transmembrane region" description="Helical" evidence="6">
    <location>
        <begin position="178"/>
        <end position="196"/>
    </location>
</feature>
<feature type="domain" description="ABC transmembrane type-2" evidence="7">
    <location>
        <begin position="26"/>
        <end position="254"/>
    </location>
</feature>
<accession>A0A9E7AEV0</accession>
<evidence type="ECO:0000259" key="7">
    <source>
        <dbReference type="PROSITE" id="PS51012"/>
    </source>
</evidence>
<proteinExistence type="predicted"/>
<evidence type="ECO:0000256" key="1">
    <source>
        <dbReference type="ARBA" id="ARBA00004141"/>
    </source>
</evidence>
<feature type="transmembrane region" description="Helical" evidence="6">
    <location>
        <begin position="64"/>
        <end position="85"/>
    </location>
</feature>
<dbReference type="GO" id="GO:0140359">
    <property type="term" value="F:ABC-type transporter activity"/>
    <property type="evidence" value="ECO:0007669"/>
    <property type="project" value="InterPro"/>
</dbReference>
<name>A0A9E7AEV0_9ACTO</name>
<dbReference type="InterPro" id="IPR047817">
    <property type="entry name" value="ABC2_TM_bact-type"/>
</dbReference>
<evidence type="ECO:0000256" key="3">
    <source>
        <dbReference type="ARBA" id="ARBA00022989"/>
    </source>
</evidence>
<dbReference type="InterPro" id="IPR000412">
    <property type="entry name" value="ABC_2_transport"/>
</dbReference>
<dbReference type="PIRSF" id="PIRSF006648">
    <property type="entry name" value="DrrB"/>
    <property type="match status" value="1"/>
</dbReference>
<dbReference type="Pfam" id="PF12698">
    <property type="entry name" value="ABC2_membrane_3"/>
    <property type="match status" value="1"/>
</dbReference>
<evidence type="ECO:0000256" key="5">
    <source>
        <dbReference type="ARBA" id="ARBA00023251"/>
    </source>
</evidence>
<dbReference type="AlphaFoldDB" id="A0A9E7AEV0"/>
<feature type="transmembrane region" description="Helical" evidence="6">
    <location>
        <begin position="141"/>
        <end position="166"/>
    </location>
</feature>
<evidence type="ECO:0000313" key="9">
    <source>
        <dbReference type="Proteomes" id="UP000830236"/>
    </source>
</evidence>
<dbReference type="KEGG" id="agh:M3I41_07130"/>
<keyword evidence="3 6" id="KW-1133">Transmembrane helix</keyword>
<keyword evidence="2 6" id="KW-0812">Transmembrane</keyword>
<dbReference type="EMBL" id="CP097095">
    <property type="protein sequence ID" value="UQF79356.1"/>
    <property type="molecule type" value="Genomic_DNA"/>
</dbReference>
<dbReference type="GO" id="GO:0043190">
    <property type="term" value="C:ATP-binding cassette (ABC) transporter complex"/>
    <property type="evidence" value="ECO:0007669"/>
    <property type="project" value="InterPro"/>
</dbReference>
<gene>
    <name evidence="8" type="ORF">M3I41_07130</name>
</gene>
<dbReference type="PANTHER" id="PTHR43229:SF2">
    <property type="entry name" value="NODULATION PROTEIN J"/>
    <property type="match status" value="1"/>
</dbReference>
<keyword evidence="4 6" id="KW-0472">Membrane</keyword>
<dbReference type="GO" id="GO:0046677">
    <property type="term" value="P:response to antibiotic"/>
    <property type="evidence" value="ECO:0007669"/>
    <property type="project" value="UniProtKB-KW"/>
</dbReference>
<evidence type="ECO:0000313" key="8">
    <source>
        <dbReference type="EMBL" id="UQF79356.1"/>
    </source>
</evidence>